<sequence>MAGDDDLVALTYSQKLDRLMLCAKLQTQITAMSRQLPPLPSMLPPVDSSSTKLQPPPKLSVIEVPTTHVCLVVEASEVKIMSAPSHMDNHHEEVNEALSVEMPSAAAPHPQAPVMVVSPTFLPTIASLASPIIKPELIRSKAASLRPGPRHNCHRGGAQCWLRRREGALGGVGPHADQKGGAAPSHPRHLRRSATAAHYARVPGYAPMFFTSSIASAFFMP</sequence>
<reference evidence="1" key="1">
    <citation type="journal article" date="2018" name="DNA Res.">
        <title>Multiple hybrid de novo genome assembly of finger millet, an orphan allotetraploid crop.</title>
        <authorList>
            <person name="Hatakeyama M."/>
            <person name="Aluri S."/>
            <person name="Balachadran M.T."/>
            <person name="Sivarajan S.R."/>
            <person name="Patrignani A."/>
            <person name="Gruter S."/>
            <person name="Poveda L."/>
            <person name="Shimizu-Inatsugi R."/>
            <person name="Baeten J."/>
            <person name="Francoijs K.J."/>
            <person name="Nataraja K.N."/>
            <person name="Reddy Y.A.N."/>
            <person name="Phadnis S."/>
            <person name="Ravikumar R.L."/>
            <person name="Schlapbach R."/>
            <person name="Sreeman S.M."/>
            <person name="Shimizu K.K."/>
        </authorList>
    </citation>
    <scope>NUCLEOTIDE SEQUENCE</scope>
</reference>
<gene>
    <name evidence="1" type="primary">ga20658</name>
    <name evidence="1" type="ORF">PR202_ga20658</name>
</gene>
<keyword evidence="2" id="KW-1185">Reference proteome</keyword>
<evidence type="ECO:0000313" key="1">
    <source>
        <dbReference type="EMBL" id="GJN03236.1"/>
    </source>
</evidence>
<name>A0AAV5CYH6_ELECO</name>
<dbReference type="AlphaFoldDB" id="A0AAV5CYH6"/>
<protein>
    <submittedName>
        <fullName evidence="1">Uncharacterized protein</fullName>
    </submittedName>
</protein>
<organism evidence="1 2">
    <name type="scientific">Eleusine coracana subsp. coracana</name>
    <dbReference type="NCBI Taxonomy" id="191504"/>
    <lineage>
        <taxon>Eukaryota</taxon>
        <taxon>Viridiplantae</taxon>
        <taxon>Streptophyta</taxon>
        <taxon>Embryophyta</taxon>
        <taxon>Tracheophyta</taxon>
        <taxon>Spermatophyta</taxon>
        <taxon>Magnoliopsida</taxon>
        <taxon>Liliopsida</taxon>
        <taxon>Poales</taxon>
        <taxon>Poaceae</taxon>
        <taxon>PACMAD clade</taxon>
        <taxon>Chloridoideae</taxon>
        <taxon>Cynodonteae</taxon>
        <taxon>Eleusininae</taxon>
        <taxon>Eleusine</taxon>
    </lineage>
</organism>
<comment type="caution">
    <text evidence="1">The sequence shown here is derived from an EMBL/GenBank/DDBJ whole genome shotgun (WGS) entry which is preliminary data.</text>
</comment>
<accession>A0AAV5CYH6</accession>
<dbReference type="EMBL" id="BQKI01000010">
    <property type="protein sequence ID" value="GJN03236.1"/>
    <property type="molecule type" value="Genomic_DNA"/>
</dbReference>
<evidence type="ECO:0000313" key="2">
    <source>
        <dbReference type="Proteomes" id="UP001054889"/>
    </source>
</evidence>
<dbReference type="Proteomes" id="UP001054889">
    <property type="component" value="Unassembled WGS sequence"/>
</dbReference>
<reference evidence="1" key="2">
    <citation type="submission" date="2021-12" db="EMBL/GenBank/DDBJ databases">
        <title>Resequencing data analysis of finger millet.</title>
        <authorList>
            <person name="Hatakeyama M."/>
            <person name="Aluri S."/>
            <person name="Balachadran M.T."/>
            <person name="Sivarajan S.R."/>
            <person name="Poveda L."/>
            <person name="Shimizu-Inatsugi R."/>
            <person name="Schlapbach R."/>
            <person name="Sreeman S.M."/>
            <person name="Shimizu K.K."/>
        </authorList>
    </citation>
    <scope>NUCLEOTIDE SEQUENCE</scope>
</reference>
<proteinExistence type="predicted"/>